<keyword evidence="3" id="KW-1185">Reference proteome</keyword>
<evidence type="ECO:0000313" key="2">
    <source>
        <dbReference type="EMBL" id="KAG5176759.1"/>
    </source>
</evidence>
<sequence length="346" mass="36907">MADAKATPFSACNYEHNGSVVLRDGAEQQYYREQVPKFDDCVAQVSGLHALAPLPTPPVFQSPATDDYVRQLRDKMQLMTYYMDAVVVAQKVALVGATCVKSHAVVIDGEPCYEYLDVFGSDEPVPAETYAARVMALNAQPYTEGRIAAALVAGRLVPSMATASVAVVGNRRSSEASSTPGGESGTEQHSANVNGRQLDLPEELQQHAAAAAAADQQASGDSSESNYPCRQPCCRRGWLSLWANSRLISAMHQERAQPDLTLMGAQPSHQALGAQRPALQSGEAKEGPAVAEGAVDMAADAANEVQGAMAVTTALLQLQKAVVIEAPMSSSQRDRKHNNCRKVRLV</sequence>
<feature type="compositionally biased region" description="Polar residues" evidence="1">
    <location>
        <begin position="175"/>
        <end position="193"/>
    </location>
</feature>
<feature type="region of interest" description="Disordered" evidence="1">
    <location>
        <begin position="206"/>
        <end position="227"/>
    </location>
</feature>
<name>A0A835YK36_9STRA</name>
<evidence type="ECO:0000313" key="3">
    <source>
        <dbReference type="Proteomes" id="UP000664859"/>
    </source>
</evidence>
<feature type="region of interest" description="Disordered" evidence="1">
    <location>
        <begin position="168"/>
        <end position="193"/>
    </location>
</feature>
<reference evidence="2" key="1">
    <citation type="submission" date="2021-02" db="EMBL/GenBank/DDBJ databases">
        <title>First Annotated Genome of the Yellow-green Alga Tribonema minus.</title>
        <authorList>
            <person name="Mahan K.M."/>
        </authorList>
    </citation>
    <scope>NUCLEOTIDE SEQUENCE</scope>
    <source>
        <strain evidence="2">UTEX B ZZ1240</strain>
    </source>
</reference>
<accession>A0A835YK36</accession>
<gene>
    <name evidence="2" type="ORF">JKP88DRAFT_249278</name>
</gene>
<dbReference type="Proteomes" id="UP000664859">
    <property type="component" value="Unassembled WGS sequence"/>
</dbReference>
<dbReference type="EMBL" id="JAFCMP010000533">
    <property type="protein sequence ID" value="KAG5176759.1"/>
    <property type="molecule type" value="Genomic_DNA"/>
</dbReference>
<feature type="compositionally biased region" description="Low complexity" evidence="1">
    <location>
        <begin position="206"/>
        <end position="218"/>
    </location>
</feature>
<protein>
    <submittedName>
        <fullName evidence="2">Uncharacterized protein</fullName>
    </submittedName>
</protein>
<proteinExistence type="predicted"/>
<dbReference type="AlphaFoldDB" id="A0A835YK36"/>
<organism evidence="2 3">
    <name type="scientific">Tribonema minus</name>
    <dbReference type="NCBI Taxonomy" id="303371"/>
    <lineage>
        <taxon>Eukaryota</taxon>
        <taxon>Sar</taxon>
        <taxon>Stramenopiles</taxon>
        <taxon>Ochrophyta</taxon>
        <taxon>PX clade</taxon>
        <taxon>Xanthophyceae</taxon>
        <taxon>Tribonematales</taxon>
        <taxon>Tribonemataceae</taxon>
        <taxon>Tribonema</taxon>
    </lineage>
</organism>
<evidence type="ECO:0000256" key="1">
    <source>
        <dbReference type="SAM" id="MobiDB-lite"/>
    </source>
</evidence>
<comment type="caution">
    <text evidence="2">The sequence shown here is derived from an EMBL/GenBank/DDBJ whole genome shotgun (WGS) entry which is preliminary data.</text>
</comment>